<organism evidence="10 11">
    <name type="scientific">Tessaracoccus antarcticus</name>
    <dbReference type="NCBI Taxonomy" id="2479848"/>
    <lineage>
        <taxon>Bacteria</taxon>
        <taxon>Bacillati</taxon>
        <taxon>Actinomycetota</taxon>
        <taxon>Actinomycetes</taxon>
        <taxon>Propionibacteriales</taxon>
        <taxon>Propionibacteriaceae</taxon>
        <taxon>Tessaracoccus</taxon>
    </lineage>
</organism>
<accession>A0A3M0GNJ5</accession>
<dbReference type="GO" id="GO:0005886">
    <property type="term" value="C:plasma membrane"/>
    <property type="evidence" value="ECO:0007669"/>
    <property type="project" value="UniProtKB-SubCell"/>
</dbReference>
<feature type="transmembrane region" description="Helical" evidence="9">
    <location>
        <begin position="402"/>
        <end position="422"/>
    </location>
</feature>
<evidence type="ECO:0000256" key="5">
    <source>
        <dbReference type="ARBA" id="ARBA00022989"/>
    </source>
</evidence>
<evidence type="ECO:0000256" key="7">
    <source>
        <dbReference type="ARBA" id="ARBA00024033"/>
    </source>
</evidence>
<evidence type="ECO:0000256" key="6">
    <source>
        <dbReference type="ARBA" id="ARBA00023136"/>
    </source>
</evidence>
<feature type="transmembrane region" description="Helical" evidence="9">
    <location>
        <begin position="127"/>
        <end position="146"/>
    </location>
</feature>
<feature type="compositionally biased region" description="Basic and acidic residues" evidence="8">
    <location>
        <begin position="458"/>
        <end position="467"/>
    </location>
</feature>
<keyword evidence="4 9" id="KW-0812">Transmembrane</keyword>
<dbReference type="OrthoDB" id="581198at2"/>
<feature type="transmembrane region" description="Helical" evidence="9">
    <location>
        <begin position="313"/>
        <end position="332"/>
    </location>
</feature>
<evidence type="ECO:0000256" key="8">
    <source>
        <dbReference type="SAM" id="MobiDB-lite"/>
    </source>
</evidence>
<name>A0A3M0GNJ5_9ACTN</name>
<feature type="transmembrane region" description="Helical" evidence="9">
    <location>
        <begin position="100"/>
        <end position="120"/>
    </location>
</feature>
<feature type="compositionally biased region" description="Basic and acidic residues" evidence="8">
    <location>
        <begin position="430"/>
        <end position="450"/>
    </location>
</feature>
<dbReference type="GO" id="GO:0016758">
    <property type="term" value="F:hexosyltransferase activity"/>
    <property type="evidence" value="ECO:0007669"/>
    <property type="project" value="InterPro"/>
</dbReference>
<gene>
    <name evidence="10" type="ORF">EAX62_12090</name>
</gene>
<evidence type="ECO:0000313" key="10">
    <source>
        <dbReference type="EMBL" id="RMB58856.1"/>
    </source>
</evidence>
<keyword evidence="11" id="KW-1185">Reference proteome</keyword>
<keyword evidence="3" id="KW-0808">Transferase</keyword>
<comment type="subcellular location">
    <subcellularLocation>
        <location evidence="1">Cell membrane</location>
        <topology evidence="1">Multi-pass membrane protein</topology>
    </subcellularLocation>
</comment>
<dbReference type="Proteomes" id="UP000275256">
    <property type="component" value="Unassembled WGS sequence"/>
</dbReference>
<feature type="transmembrane region" description="Helical" evidence="9">
    <location>
        <begin position="202"/>
        <end position="224"/>
    </location>
</feature>
<keyword evidence="2" id="KW-1003">Cell membrane</keyword>
<reference evidence="10 11" key="1">
    <citation type="submission" date="2018-10" db="EMBL/GenBank/DDBJ databases">
        <title>Tessaracoccus antarcticuss sp. nov., isolated from sediment.</title>
        <authorList>
            <person name="Zhou L.Y."/>
            <person name="Du Z.J."/>
        </authorList>
    </citation>
    <scope>NUCLEOTIDE SEQUENCE [LARGE SCALE GENOMIC DNA]</scope>
    <source>
        <strain evidence="10 11">JDX10</strain>
    </source>
</reference>
<dbReference type="Pfam" id="PF09594">
    <property type="entry name" value="GT87"/>
    <property type="match status" value="1"/>
</dbReference>
<evidence type="ECO:0000256" key="2">
    <source>
        <dbReference type="ARBA" id="ARBA00022475"/>
    </source>
</evidence>
<comment type="caution">
    <text evidence="10">The sequence shown here is derived from an EMBL/GenBank/DDBJ whole genome shotgun (WGS) entry which is preliminary data.</text>
</comment>
<feature type="transmembrane region" description="Helical" evidence="9">
    <location>
        <begin position="366"/>
        <end position="382"/>
    </location>
</feature>
<evidence type="ECO:0000256" key="3">
    <source>
        <dbReference type="ARBA" id="ARBA00022679"/>
    </source>
</evidence>
<proteinExistence type="inferred from homology"/>
<feature type="region of interest" description="Disordered" evidence="8">
    <location>
        <begin position="429"/>
        <end position="467"/>
    </location>
</feature>
<evidence type="ECO:0000256" key="4">
    <source>
        <dbReference type="ARBA" id="ARBA00022692"/>
    </source>
</evidence>
<evidence type="ECO:0000256" key="9">
    <source>
        <dbReference type="SAM" id="Phobius"/>
    </source>
</evidence>
<feature type="transmembrane region" description="Helical" evidence="9">
    <location>
        <begin position="280"/>
        <end position="301"/>
    </location>
</feature>
<feature type="transmembrane region" description="Helical" evidence="9">
    <location>
        <begin position="166"/>
        <end position="190"/>
    </location>
</feature>
<feature type="transmembrane region" description="Helical" evidence="9">
    <location>
        <begin position="338"/>
        <end position="354"/>
    </location>
</feature>
<keyword evidence="5 9" id="KW-1133">Transmembrane helix</keyword>
<dbReference type="AlphaFoldDB" id="A0A3M0GNJ5"/>
<keyword evidence="6 9" id="KW-0472">Membrane</keyword>
<protein>
    <submittedName>
        <fullName evidence="10">DUF2029 domain-containing protein</fullName>
    </submittedName>
</protein>
<evidence type="ECO:0000256" key="1">
    <source>
        <dbReference type="ARBA" id="ARBA00004651"/>
    </source>
</evidence>
<sequence length="467" mass="51060">MTATAAPRRNSLNAGLALLLLFLVTRAVNWWVWQQPAASFVANDVSYYSYYTWCFDKGLLEGSAQCVEAASGLGIMAEYPLPAQWILQGIYALAGGFEPYFNWFAGLMLFLDVVVAASLFRRGNAKGALVWILFTAAGGPIMYFRFDLIPAALVVWACMFLAVRPYLAGSLVAMGAAVKLWPALLALPLAAPNPLRPGHGRARLLGFVGAGFALGMSSLLLGGWTRSISPLVWQSRRGLQMESVPATPLMFLRTFTDNQAWPVFLSQYNALELQGPGVGLLLQVSSVLTVGWVVLTAVLAWRLLRHFRRQTPALHEAMLLVVLASVLATIVANKTLSPQYILWLGGPLSVLVMSRRSAWLRSPLNIITIALIVVAGLTQYTYPWGTFGIMGMPNGSPLETSLLLLRNVLLIVVTLYTIHLAWRITGRVQEPADHEESDEEARGTRIDDPPLHAAPAPHGDERTDTLP</sequence>
<dbReference type="RefSeq" id="WP_121901976.1">
    <property type="nucleotide sequence ID" value="NZ_REFW01000003.1"/>
</dbReference>
<evidence type="ECO:0000313" key="11">
    <source>
        <dbReference type="Proteomes" id="UP000275256"/>
    </source>
</evidence>
<dbReference type="EMBL" id="REFW01000003">
    <property type="protein sequence ID" value="RMB58856.1"/>
    <property type="molecule type" value="Genomic_DNA"/>
</dbReference>
<dbReference type="InterPro" id="IPR018584">
    <property type="entry name" value="GT87"/>
</dbReference>
<comment type="similarity">
    <text evidence="7">Belongs to the glycosyltransferase 87 family.</text>
</comment>